<dbReference type="Proteomes" id="UP001283361">
    <property type="component" value="Unassembled WGS sequence"/>
</dbReference>
<organism evidence="1 2">
    <name type="scientific">Elysia crispata</name>
    <name type="common">lettuce slug</name>
    <dbReference type="NCBI Taxonomy" id="231223"/>
    <lineage>
        <taxon>Eukaryota</taxon>
        <taxon>Metazoa</taxon>
        <taxon>Spiralia</taxon>
        <taxon>Lophotrochozoa</taxon>
        <taxon>Mollusca</taxon>
        <taxon>Gastropoda</taxon>
        <taxon>Heterobranchia</taxon>
        <taxon>Euthyneura</taxon>
        <taxon>Panpulmonata</taxon>
        <taxon>Sacoglossa</taxon>
        <taxon>Placobranchoidea</taxon>
        <taxon>Plakobranchidae</taxon>
        <taxon>Elysia</taxon>
    </lineage>
</organism>
<protein>
    <submittedName>
        <fullName evidence="1">Uncharacterized protein</fullName>
    </submittedName>
</protein>
<proteinExistence type="predicted"/>
<accession>A0AAE1A530</accession>
<evidence type="ECO:0000313" key="1">
    <source>
        <dbReference type="EMBL" id="KAK3780816.1"/>
    </source>
</evidence>
<keyword evidence="2" id="KW-1185">Reference proteome</keyword>
<comment type="caution">
    <text evidence="1">The sequence shown here is derived from an EMBL/GenBank/DDBJ whole genome shotgun (WGS) entry which is preliminary data.</text>
</comment>
<evidence type="ECO:0000313" key="2">
    <source>
        <dbReference type="Proteomes" id="UP001283361"/>
    </source>
</evidence>
<reference evidence="1" key="1">
    <citation type="journal article" date="2023" name="G3 (Bethesda)">
        <title>A reference genome for the long-term kleptoplast-retaining sea slug Elysia crispata morphotype clarki.</title>
        <authorList>
            <person name="Eastman K.E."/>
            <person name="Pendleton A.L."/>
            <person name="Shaikh M.A."/>
            <person name="Suttiyut T."/>
            <person name="Ogas R."/>
            <person name="Tomko P."/>
            <person name="Gavelis G."/>
            <person name="Widhalm J.R."/>
            <person name="Wisecaver J.H."/>
        </authorList>
    </citation>
    <scope>NUCLEOTIDE SEQUENCE</scope>
    <source>
        <strain evidence="1">ECLA1</strain>
    </source>
</reference>
<dbReference type="EMBL" id="JAWDGP010002684">
    <property type="protein sequence ID" value="KAK3780816.1"/>
    <property type="molecule type" value="Genomic_DNA"/>
</dbReference>
<name>A0AAE1A530_9GAST</name>
<gene>
    <name evidence="1" type="ORF">RRG08_059460</name>
</gene>
<sequence>MERCGELTSSVSTAIETSRLEIAQTEQLRFRFTSVYDQRPIRPPRFAALFSYPLDAQTKIAIATIRLSLRIS</sequence>
<dbReference type="AlphaFoldDB" id="A0AAE1A530"/>